<evidence type="ECO:0000256" key="6">
    <source>
        <dbReference type="ARBA" id="ARBA00023236"/>
    </source>
</evidence>
<dbReference type="SMART" id="SM00465">
    <property type="entry name" value="GIYc"/>
    <property type="match status" value="1"/>
</dbReference>
<dbReference type="PANTHER" id="PTHR30562">
    <property type="entry name" value="UVRC/OXIDOREDUCTASE"/>
    <property type="match status" value="1"/>
</dbReference>
<keyword evidence="2 7" id="KW-0227">DNA damage</keyword>
<evidence type="ECO:0000256" key="4">
    <source>
        <dbReference type="ARBA" id="ARBA00022881"/>
    </source>
</evidence>
<dbReference type="Pfam" id="PF02151">
    <property type="entry name" value="UVR"/>
    <property type="match status" value="1"/>
</dbReference>
<dbReference type="FunFam" id="3.30.420.340:FF:000001">
    <property type="entry name" value="UvrABC system protein C"/>
    <property type="match status" value="1"/>
</dbReference>
<dbReference type="InterPro" id="IPR001162">
    <property type="entry name" value="UvrC_RNase_H_dom"/>
</dbReference>
<dbReference type="PROSITE" id="PS50151">
    <property type="entry name" value="UVR"/>
    <property type="match status" value="1"/>
</dbReference>
<dbReference type="CDD" id="cd10434">
    <property type="entry name" value="GIY-YIG_UvrC_Cho"/>
    <property type="match status" value="1"/>
</dbReference>
<comment type="subunit">
    <text evidence="7">Interacts with UvrB in an incision complex.</text>
</comment>
<organism evidence="11 12">
    <name type="scientific">Methanogenium organophilum</name>
    <dbReference type="NCBI Taxonomy" id="2199"/>
    <lineage>
        <taxon>Archaea</taxon>
        <taxon>Methanobacteriati</taxon>
        <taxon>Methanobacteriota</taxon>
        <taxon>Stenosarchaea group</taxon>
        <taxon>Methanomicrobia</taxon>
        <taxon>Methanomicrobiales</taxon>
        <taxon>Methanomicrobiaceae</taxon>
        <taxon>Methanogenium</taxon>
    </lineage>
</organism>
<dbReference type="HAMAP" id="MF_00203">
    <property type="entry name" value="UvrC"/>
    <property type="match status" value="1"/>
</dbReference>
<evidence type="ECO:0000256" key="3">
    <source>
        <dbReference type="ARBA" id="ARBA00022769"/>
    </source>
</evidence>
<evidence type="ECO:0000256" key="2">
    <source>
        <dbReference type="ARBA" id="ARBA00022763"/>
    </source>
</evidence>
<dbReference type="Pfam" id="PF22920">
    <property type="entry name" value="UvrC_RNaseH"/>
    <property type="match status" value="1"/>
</dbReference>
<comment type="function">
    <text evidence="7">The UvrABC repair system catalyzes the recognition and processing of DNA lesions. UvrC both incises the 5' and 3' sides of the lesion. The N-terminal half is responsible for the 3' incision and the C-terminal half is responsible for the 5' incision.</text>
</comment>
<dbReference type="PROSITE" id="PS50165">
    <property type="entry name" value="UVRC"/>
    <property type="match status" value="1"/>
</dbReference>
<dbReference type="InterPro" id="IPR050066">
    <property type="entry name" value="UvrABC_protein_C"/>
</dbReference>
<dbReference type="Pfam" id="PF01541">
    <property type="entry name" value="GIY-YIG"/>
    <property type="match status" value="1"/>
</dbReference>
<reference evidence="11" key="1">
    <citation type="submission" date="2022-11" db="EMBL/GenBank/DDBJ databases">
        <title>Complete genome sequence of Methanogenium organophilum DSM 3596.</title>
        <authorList>
            <person name="Chen S.-C."/>
            <person name="Lai S.-J."/>
            <person name="You Y.-T."/>
        </authorList>
    </citation>
    <scope>NUCLEOTIDE SEQUENCE</scope>
    <source>
        <strain evidence="11">DSM 3596</strain>
    </source>
</reference>
<dbReference type="GO" id="GO:0005737">
    <property type="term" value="C:cytoplasm"/>
    <property type="evidence" value="ECO:0007669"/>
    <property type="project" value="UniProtKB-SubCell"/>
</dbReference>
<feature type="domain" description="GIY-YIG" evidence="9">
    <location>
        <begin position="9"/>
        <end position="87"/>
    </location>
</feature>
<sequence length="519" mass="59664">MIDYHSLPSDPGCYLFRDDTDTVIYVGKAKNLKKRVGSYFSRTIKDPKTEAMVSTAADLDYIVTKNEVEALILENSLIKRLQPKYNIDLKDSKRYAYIHISDGPYPRIHYAREKTDAGEYFGPFVSGKDRNHVLHVIKRAFRLRSCKKIPKRPCLRYHLGTCLAPCAGAVTEEVYAEQVSRAREVLRGNATSLVRTLESDMNDAAQAQEFERAIELRDQIDAVRKLSERQAVERTKEADEDIIHYRIREDVVYLVLFSVYKGTLGEKQEFRFHFQSNAIEEFLVQYYGENEPPTELVLPEMPDDAVIDYLSLQKGRKVKVTVPQKGTKKDLLDIVDRNIETTFFGGEEKVNALGKRLRLPEPPTVIECFDISHHAGSAMVGSMVQFRYGIPDKSNYRRFKIKTVEGIDDFAAIHEVVHRRYSRILKENGEFPDLVIIDGGKGQLHAAEDALNNLGLRIPLISVAKREEEIFIPQFPHPLPIKKNEKASLFVQEIRDEAHRFAITYNRTLMKKRIRDDRV</sequence>
<keyword evidence="4 7" id="KW-0267">Excision nuclease</keyword>
<keyword evidence="1 7" id="KW-0963">Cytoplasm</keyword>
<dbReference type="Proteomes" id="UP001163096">
    <property type="component" value="Chromosome"/>
</dbReference>
<gene>
    <name evidence="7 11" type="primary">uvrC</name>
    <name evidence="11" type="ORF">OU421_11685</name>
</gene>
<feature type="domain" description="UVR" evidence="8">
    <location>
        <begin position="191"/>
        <end position="226"/>
    </location>
</feature>
<accession>A0A9X9S3Z6</accession>
<dbReference type="Gene3D" id="3.30.420.340">
    <property type="entry name" value="UvrC, RNAse H endonuclease domain"/>
    <property type="match status" value="1"/>
</dbReference>
<keyword evidence="3 7" id="KW-0228">DNA excision</keyword>
<feature type="domain" description="UvrC family homology region profile" evidence="10">
    <location>
        <begin position="279"/>
        <end position="451"/>
    </location>
</feature>
<dbReference type="SUPFAM" id="SSF82771">
    <property type="entry name" value="GIY-YIG endonuclease"/>
    <property type="match status" value="1"/>
</dbReference>
<evidence type="ECO:0000259" key="10">
    <source>
        <dbReference type="PROSITE" id="PS50165"/>
    </source>
</evidence>
<proteinExistence type="inferred from homology"/>
<dbReference type="PROSITE" id="PS50164">
    <property type="entry name" value="GIY_YIG"/>
    <property type="match status" value="1"/>
</dbReference>
<dbReference type="InterPro" id="IPR036876">
    <property type="entry name" value="UVR_dom_sf"/>
</dbReference>
<dbReference type="NCBIfam" id="TIGR00194">
    <property type="entry name" value="uvrC"/>
    <property type="match status" value="1"/>
</dbReference>
<protein>
    <recommendedName>
        <fullName evidence="7">UvrABC system protein C</fullName>
        <shortName evidence="7">Protein UvrC</shortName>
    </recommendedName>
    <alternativeName>
        <fullName evidence="7">Excinuclease ABC subunit C</fullName>
    </alternativeName>
</protein>
<dbReference type="InterPro" id="IPR035901">
    <property type="entry name" value="GIY-YIG_endonuc_sf"/>
</dbReference>
<dbReference type="InterPro" id="IPR004791">
    <property type="entry name" value="UvrC"/>
</dbReference>
<evidence type="ECO:0000256" key="7">
    <source>
        <dbReference type="HAMAP-Rule" id="MF_00203"/>
    </source>
</evidence>
<dbReference type="InterPro" id="IPR047296">
    <property type="entry name" value="GIY-YIG_UvrC_Cho"/>
</dbReference>
<comment type="subcellular location">
    <subcellularLocation>
        <location evidence="7">Cytoplasm</location>
    </subcellularLocation>
</comment>
<evidence type="ECO:0000256" key="5">
    <source>
        <dbReference type="ARBA" id="ARBA00023204"/>
    </source>
</evidence>
<keyword evidence="12" id="KW-1185">Reference proteome</keyword>
<dbReference type="GeneID" id="76835773"/>
<dbReference type="SUPFAM" id="SSF46600">
    <property type="entry name" value="C-terminal UvrC-binding domain of UvrB"/>
    <property type="match status" value="1"/>
</dbReference>
<comment type="similarity">
    <text evidence="7">Belongs to the UvrC family.</text>
</comment>
<dbReference type="FunFam" id="3.40.1440.10:FF:000001">
    <property type="entry name" value="UvrABC system protein C"/>
    <property type="match status" value="1"/>
</dbReference>
<dbReference type="EMBL" id="CP113361">
    <property type="protein sequence ID" value="WAI01065.1"/>
    <property type="molecule type" value="Genomic_DNA"/>
</dbReference>
<dbReference type="GO" id="GO:0009380">
    <property type="term" value="C:excinuclease repair complex"/>
    <property type="evidence" value="ECO:0007669"/>
    <property type="project" value="InterPro"/>
</dbReference>
<dbReference type="InterPro" id="IPR038476">
    <property type="entry name" value="UvrC_RNase_H_dom_sf"/>
</dbReference>
<dbReference type="KEGG" id="mou:OU421_11685"/>
<dbReference type="Gene3D" id="4.10.860.10">
    <property type="entry name" value="UVR domain"/>
    <property type="match status" value="1"/>
</dbReference>
<evidence type="ECO:0000313" key="11">
    <source>
        <dbReference type="EMBL" id="WAI01065.1"/>
    </source>
</evidence>
<evidence type="ECO:0000259" key="9">
    <source>
        <dbReference type="PROSITE" id="PS50164"/>
    </source>
</evidence>
<name>A0A9X9S3Z6_METOG</name>
<dbReference type="Pfam" id="PF08459">
    <property type="entry name" value="UvrC_RNaseH_dom"/>
    <property type="match status" value="1"/>
</dbReference>
<dbReference type="Gene3D" id="3.40.1440.10">
    <property type="entry name" value="GIY-YIG endonuclease"/>
    <property type="match status" value="1"/>
</dbReference>
<keyword evidence="6 7" id="KW-0742">SOS response</keyword>
<dbReference type="GO" id="GO:0009432">
    <property type="term" value="P:SOS response"/>
    <property type="evidence" value="ECO:0007669"/>
    <property type="project" value="UniProtKB-UniRule"/>
</dbReference>
<dbReference type="InterPro" id="IPR001943">
    <property type="entry name" value="UVR_dom"/>
</dbReference>
<evidence type="ECO:0000256" key="1">
    <source>
        <dbReference type="ARBA" id="ARBA00022490"/>
    </source>
</evidence>
<dbReference type="InterPro" id="IPR000305">
    <property type="entry name" value="GIY-YIG_endonuc"/>
</dbReference>
<dbReference type="RefSeq" id="WP_268186279.1">
    <property type="nucleotide sequence ID" value="NZ_CP113361.1"/>
</dbReference>
<dbReference type="GO" id="GO:0006289">
    <property type="term" value="P:nucleotide-excision repair"/>
    <property type="evidence" value="ECO:0007669"/>
    <property type="project" value="UniProtKB-UniRule"/>
</dbReference>
<evidence type="ECO:0000259" key="8">
    <source>
        <dbReference type="PROSITE" id="PS50151"/>
    </source>
</evidence>
<dbReference type="PANTHER" id="PTHR30562:SF1">
    <property type="entry name" value="UVRABC SYSTEM PROTEIN C"/>
    <property type="match status" value="1"/>
</dbReference>
<evidence type="ECO:0000313" key="12">
    <source>
        <dbReference type="Proteomes" id="UP001163096"/>
    </source>
</evidence>
<dbReference type="AlphaFoldDB" id="A0A9X9S3Z6"/>
<keyword evidence="5 7" id="KW-0234">DNA repair</keyword>
<dbReference type="GO" id="GO:0003677">
    <property type="term" value="F:DNA binding"/>
    <property type="evidence" value="ECO:0007669"/>
    <property type="project" value="UniProtKB-UniRule"/>
</dbReference>
<dbReference type="GO" id="GO:0009381">
    <property type="term" value="F:excinuclease ABC activity"/>
    <property type="evidence" value="ECO:0007669"/>
    <property type="project" value="UniProtKB-UniRule"/>
</dbReference>